<keyword evidence="2 7" id="KW-0540">Nuclease</keyword>
<evidence type="ECO:0000256" key="3">
    <source>
        <dbReference type="ARBA" id="ARBA00022723"/>
    </source>
</evidence>
<proteinExistence type="inferred from homology"/>
<dbReference type="GO" id="GO:0008270">
    <property type="term" value="F:zinc ion binding"/>
    <property type="evidence" value="ECO:0007669"/>
    <property type="project" value="UniProtKB-UniRule"/>
</dbReference>
<dbReference type="PANTHER" id="PTHR46986">
    <property type="entry name" value="ENDORIBONUCLEASE YBEY, CHLOROPLASTIC"/>
    <property type="match status" value="1"/>
</dbReference>
<comment type="subcellular location">
    <subcellularLocation>
        <location evidence="7">Cytoplasm</location>
    </subcellularLocation>
</comment>
<dbReference type="Gene3D" id="3.40.390.30">
    <property type="entry name" value="Metalloproteases ('zincins'), catalytic domain"/>
    <property type="match status" value="1"/>
</dbReference>
<sequence length="142" mass="16983">MHHRIRVKSLDKRFKHLEKPLREIALGVFRFMRLKKTSFLDVYLINSRRMAVLNHKYRGKGVPTDVLSVEYPSSFPQTEQIRVLGEIYLSPTYLRNNKSYSLDLALIHGTLHLLGFNHRKKSDKMEMEKLEKEILRWLKRTF</sequence>
<dbReference type="AlphaFoldDB" id="A0A1G1YX68"/>
<protein>
    <recommendedName>
        <fullName evidence="7">Endoribonuclease YbeY</fullName>
        <ecNumber evidence="7">3.1.-.-</ecNumber>
    </recommendedName>
</protein>
<keyword evidence="6 7" id="KW-0862">Zinc</keyword>
<dbReference type="InterPro" id="IPR002036">
    <property type="entry name" value="YbeY"/>
</dbReference>
<keyword evidence="5 7" id="KW-0378">Hydrolase</keyword>
<keyword evidence="4 7" id="KW-0255">Endonuclease</keyword>
<reference evidence="8 9" key="1">
    <citation type="journal article" date="2016" name="Nat. Commun.">
        <title>Thousands of microbial genomes shed light on interconnected biogeochemical processes in an aquifer system.</title>
        <authorList>
            <person name="Anantharaman K."/>
            <person name="Brown C.T."/>
            <person name="Hug L.A."/>
            <person name="Sharon I."/>
            <person name="Castelle C.J."/>
            <person name="Probst A.J."/>
            <person name="Thomas B.C."/>
            <person name="Singh A."/>
            <person name="Wilkins M.J."/>
            <person name="Karaoz U."/>
            <person name="Brodie E.L."/>
            <person name="Williams K.H."/>
            <person name="Hubbard S.S."/>
            <person name="Banfield J.F."/>
        </authorList>
    </citation>
    <scope>NUCLEOTIDE SEQUENCE [LARGE SCALE GENOMIC DNA]</scope>
</reference>
<evidence type="ECO:0000256" key="4">
    <source>
        <dbReference type="ARBA" id="ARBA00022759"/>
    </source>
</evidence>
<evidence type="ECO:0000256" key="1">
    <source>
        <dbReference type="ARBA" id="ARBA00010875"/>
    </source>
</evidence>
<dbReference type="GO" id="GO:0005737">
    <property type="term" value="C:cytoplasm"/>
    <property type="evidence" value="ECO:0007669"/>
    <property type="project" value="UniProtKB-SubCell"/>
</dbReference>
<evidence type="ECO:0000313" key="8">
    <source>
        <dbReference type="EMBL" id="OGY56839.1"/>
    </source>
</evidence>
<accession>A0A1G1YX68</accession>
<dbReference type="PROSITE" id="PS01306">
    <property type="entry name" value="UPF0054"/>
    <property type="match status" value="1"/>
</dbReference>
<dbReference type="GO" id="GO:0004222">
    <property type="term" value="F:metalloendopeptidase activity"/>
    <property type="evidence" value="ECO:0007669"/>
    <property type="project" value="InterPro"/>
</dbReference>
<name>A0A1G1YX68_9BACT</name>
<comment type="cofactor">
    <cofactor evidence="7">
        <name>Zn(2+)</name>
        <dbReference type="ChEBI" id="CHEBI:29105"/>
    </cofactor>
    <text evidence="7">Binds 1 zinc ion.</text>
</comment>
<evidence type="ECO:0000256" key="7">
    <source>
        <dbReference type="HAMAP-Rule" id="MF_00009"/>
    </source>
</evidence>
<dbReference type="GO" id="GO:0004521">
    <property type="term" value="F:RNA endonuclease activity"/>
    <property type="evidence" value="ECO:0007669"/>
    <property type="project" value="UniProtKB-UniRule"/>
</dbReference>
<comment type="caution">
    <text evidence="8">The sequence shown here is derived from an EMBL/GenBank/DDBJ whole genome shotgun (WGS) entry which is preliminary data.</text>
</comment>
<comment type="similarity">
    <text evidence="1 7">Belongs to the endoribonuclease YbeY family.</text>
</comment>
<dbReference type="NCBIfam" id="TIGR00043">
    <property type="entry name" value="rRNA maturation RNase YbeY"/>
    <property type="match status" value="1"/>
</dbReference>
<keyword evidence="7" id="KW-0963">Cytoplasm</keyword>
<dbReference type="EC" id="3.1.-.-" evidence="7"/>
<dbReference type="EMBL" id="MHIT01000016">
    <property type="protein sequence ID" value="OGY56839.1"/>
    <property type="molecule type" value="Genomic_DNA"/>
</dbReference>
<organism evidence="8 9">
    <name type="scientific">Candidatus Colwellbacteria bacterium RBG_13_48_8</name>
    <dbReference type="NCBI Taxonomy" id="1797685"/>
    <lineage>
        <taxon>Bacteria</taxon>
        <taxon>Candidatus Colwelliibacteriota</taxon>
    </lineage>
</organism>
<evidence type="ECO:0000313" key="9">
    <source>
        <dbReference type="Proteomes" id="UP000177062"/>
    </source>
</evidence>
<feature type="binding site" evidence="7">
    <location>
        <position position="118"/>
    </location>
    <ligand>
        <name>Zn(2+)</name>
        <dbReference type="ChEBI" id="CHEBI:29105"/>
        <note>catalytic</note>
    </ligand>
</feature>
<feature type="binding site" evidence="7">
    <location>
        <position position="108"/>
    </location>
    <ligand>
        <name>Zn(2+)</name>
        <dbReference type="ChEBI" id="CHEBI:29105"/>
        <note>catalytic</note>
    </ligand>
</feature>
<feature type="binding site" evidence="7">
    <location>
        <position position="112"/>
    </location>
    <ligand>
        <name>Zn(2+)</name>
        <dbReference type="ChEBI" id="CHEBI:29105"/>
        <note>catalytic</note>
    </ligand>
</feature>
<dbReference type="HAMAP" id="MF_00009">
    <property type="entry name" value="Endoribonucl_YbeY"/>
    <property type="match status" value="1"/>
</dbReference>
<keyword evidence="7" id="KW-0698">rRNA processing</keyword>
<comment type="function">
    <text evidence="7">Single strand-specific metallo-endoribonuclease involved in late-stage 70S ribosome quality control and in maturation of the 3' terminus of the 16S rRNA.</text>
</comment>
<evidence type="ECO:0000256" key="2">
    <source>
        <dbReference type="ARBA" id="ARBA00022722"/>
    </source>
</evidence>
<keyword evidence="3 7" id="KW-0479">Metal-binding</keyword>
<dbReference type="PANTHER" id="PTHR46986:SF1">
    <property type="entry name" value="ENDORIBONUCLEASE YBEY, CHLOROPLASTIC"/>
    <property type="match status" value="1"/>
</dbReference>
<dbReference type="InterPro" id="IPR023091">
    <property type="entry name" value="MetalPrtase_cat_dom_sf_prd"/>
</dbReference>
<dbReference type="Proteomes" id="UP000177062">
    <property type="component" value="Unassembled WGS sequence"/>
</dbReference>
<evidence type="ECO:0000256" key="6">
    <source>
        <dbReference type="ARBA" id="ARBA00022833"/>
    </source>
</evidence>
<dbReference type="Pfam" id="PF02130">
    <property type="entry name" value="YbeY"/>
    <property type="match status" value="1"/>
</dbReference>
<evidence type="ECO:0000256" key="5">
    <source>
        <dbReference type="ARBA" id="ARBA00022801"/>
    </source>
</evidence>
<gene>
    <name evidence="7" type="primary">ybeY</name>
    <name evidence="8" type="ORF">A2Y84_01720</name>
</gene>
<dbReference type="GO" id="GO:0006364">
    <property type="term" value="P:rRNA processing"/>
    <property type="evidence" value="ECO:0007669"/>
    <property type="project" value="UniProtKB-UniRule"/>
</dbReference>
<dbReference type="InterPro" id="IPR020549">
    <property type="entry name" value="YbeY_CS"/>
</dbReference>
<dbReference type="SUPFAM" id="SSF55486">
    <property type="entry name" value="Metalloproteases ('zincins'), catalytic domain"/>
    <property type="match status" value="1"/>
</dbReference>
<keyword evidence="7" id="KW-0690">Ribosome biogenesis</keyword>